<dbReference type="Proteomes" id="UP000271374">
    <property type="component" value="Unassembled WGS sequence"/>
</dbReference>
<sequence length="236" mass="27678">MNIKKELENSLPTNLKFTEKEKASIRYQVQRLSYTAKFKFKSVILAVFFITIASFFVLSMTLPNLIEENALNDRIIGNTTHSSGETFESFFHRKMKEMHQDEENFTYSLVHTEMNAVHKDDMIAVFKERNSHSEEKIYIAYIEKEGSQWEWKRTRGAEWDSPVKWSSMDKIPYIYSGAIRDNSIVEVYAGDEKAIIIDIVNDKRFWYVISPVKDVQVKMVKKDGTEEVIKSLNFEE</sequence>
<keyword evidence="3" id="KW-1185">Reference proteome</keyword>
<protein>
    <recommendedName>
        <fullName evidence="4">DUF4367 domain-containing protein</fullName>
    </recommendedName>
</protein>
<evidence type="ECO:0008006" key="4">
    <source>
        <dbReference type="Google" id="ProtNLM"/>
    </source>
</evidence>
<organism evidence="2 3">
    <name type="scientific">Bacillus yapensis</name>
    <dbReference type="NCBI Taxonomy" id="2492960"/>
    <lineage>
        <taxon>Bacteria</taxon>
        <taxon>Bacillati</taxon>
        <taxon>Bacillota</taxon>
        <taxon>Bacilli</taxon>
        <taxon>Bacillales</taxon>
        <taxon>Bacillaceae</taxon>
        <taxon>Bacillus</taxon>
    </lineage>
</organism>
<feature type="transmembrane region" description="Helical" evidence="1">
    <location>
        <begin position="43"/>
        <end position="62"/>
    </location>
</feature>
<evidence type="ECO:0000313" key="2">
    <source>
        <dbReference type="EMBL" id="RTR34003.1"/>
    </source>
</evidence>
<evidence type="ECO:0000256" key="1">
    <source>
        <dbReference type="SAM" id="Phobius"/>
    </source>
</evidence>
<dbReference type="AlphaFoldDB" id="A0A431WEQ2"/>
<reference evidence="2 3" key="1">
    <citation type="submission" date="2018-12" db="EMBL/GenBank/DDBJ databases">
        <title>Bacillus yapensis draft genome sequence.</title>
        <authorList>
            <person name="Yu L."/>
            <person name="Xu X."/>
            <person name="Tang X."/>
        </authorList>
    </citation>
    <scope>NUCLEOTIDE SEQUENCE [LARGE SCALE GENOMIC DNA]</scope>
    <source>
        <strain evidence="2 3">XXST-01</strain>
    </source>
</reference>
<evidence type="ECO:0000313" key="3">
    <source>
        <dbReference type="Proteomes" id="UP000271374"/>
    </source>
</evidence>
<keyword evidence="1" id="KW-0472">Membrane</keyword>
<gene>
    <name evidence="2" type="ORF">EKG37_07260</name>
</gene>
<dbReference type="OrthoDB" id="2618795at2"/>
<accession>A0A431WEQ2</accession>
<dbReference type="EMBL" id="RXNT01000004">
    <property type="protein sequence ID" value="RTR34003.1"/>
    <property type="molecule type" value="Genomic_DNA"/>
</dbReference>
<dbReference type="RefSeq" id="WP_126407826.1">
    <property type="nucleotide sequence ID" value="NZ_RXNT01000004.1"/>
</dbReference>
<comment type="caution">
    <text evidence="2">The sequence shown here is derived from an EMBL/GenBank/DDBJ whole genome shotgun (WGS) entry which is preliminary data.</text>
</comment>
<keyword evidence="1" id="KW-0812">Transmembrane</keyword>
<name>A0A431WEQ2_9BACI</name>
<keyword evidence="1" id="KW-1133">Transmembrane helix</keyword>
<proteinExistence type="predicted"/>